<reference evidence="4" key="1">
    <citation type="journal article" date="2014" name="Int. J. Syst. Evol. Microbiol.">
        <title>Complete genome sequence of Corynebacterium casei LMG S-19264T (=DSM 44701T), isolated from a smear-ripened cheese.</title>
        <authorList>
            <consortium name="US DOE Joint Genome Institute (JGI-PGF)"/>
            <person name="Walter F."/>
            <person name="Albersmeier A."/>
            <person name="Kalinowski J."/>
            <person name="Ruckert C."/>
        </authorList>
    </citation>
    <scope>NUCLEOTIDE SEQUENCE</scope>
    <source>
        <strain evidence="4">CGMCC 1.12997</strain>
    </source>
</reference>
<keyword evidence="5" id="KW-1185">Reference proteome</keyword>
<evidence type="ECO:0008006" key="6">
    <source>
        <dbReference type="Google" id="ProtNLM"/>
    </source>
</evidence>
<dbReference type="InterPro" id="IPR006311">
    <property type="entry name" value="TAT_signal"/>
</dbReference>
<evidence type="ECO:0000313" key="4">
    <source>
        <dbReference type="EMBL" id="GGG70269.1"/>
    </source>
</evidence>
<dbReference type="AlphaFoldDB" id="A0A917M009"/>
<reference evidence="4" key="2">
    <citation type="submission" date="2020-09" db="EMBL/GenBank/DDBJ databases">
        <authorList>
            <person name="Sun Q."/>
            <person name="Zhou Y."/>
        </authorList>
    </citation>
    <scope>NUCLEOTIDE SEQUENCE</scope>
    <source>
        <strain evidence="4">CGMCC 1.12997</strain>
    </source>
</reference>
<evidence type="ECO:0000259" key="2">
    <source>
        <dbReference type="Pfam" id="PF25840"/>
    </source>
</evidence>
<dbReference type="Pfam" id="PF25841">
    <property type="entry name" value="Ulvan_lyase_C"/>
    <property type="match status" value="1"/>
</dbReference>
<comment type="caution">
    <text evidence="4">The sequence shown here is derived from an EMBL/GenBank/DDBJ whole genome shotgun (WGS) entry which is preliminary data.</text>
</comment>
<gene>
    <name evidence="4" type="ORF">GCM10011585_10490</name>
</gene>
<dbReference type="Proteomes" id="UP000647241">
    <property type="component" value="Unassembled WGS sequence"/>
</dbReference>
<dbReference type="InterPro" id="IPR058907">
    <property type="entry name" value="P29_N"/>
</dbReference>
<organism evidence="4 5">
    <name type="scientific">Edaphobacter dinghuensis</name>
    <dbReference type="NCBI Taxonomy" id="1560005"/>
    <lineage>
        <taxon>Bacteria</taxon>
        <taxon>Pseudomonadati</taxon>
        <taxon>Acidobacteriota</taxon>
        <taxon>Terriglobia</taxon>
        <taxon>Terriglobales</taxon>
        <taxon>Acidobacteriaceae</taxon>
        <taxon>Edaphobacter</taxon>
    </lineage>
</organism>
<dbReference type="Pfam" id="PF25840">
    <property type="entry name" value="Ulvan_lyase_N"/>
    <property type="match status" value="1"/>
</dbReference>
<keyword evidence="1" id="KW-0732">Signal</keyword>
<dbReference type="InterPro" id="IPR058908">
    <property type="entry name" value="P29_C"/>
</dbReference>
<dbReference type="PROSITE" id="PS51318">
    <property type="entry name" value="TAT"/>
    <property type="match status" value="1"/>
</dbReference>
<accession>A0A917M009</accession>
<feature type="domain" description="Broad-specificity ulvan lyase C-terminal" evidence="3">
    <location>
        <begin position="412"/>
        <end position="654"/>
    </location>
</feature>
<feature type="domain" description="Broad-specificity ulvan lyase N-terminal" evidence="2">
    <location>
        <begin position="59"/>
        <end position="396"/>
    </location>
</feature>
<dbReference type="GO" id="GO:0005975">
    <property type="term" value="P:carbohydrate metabolic process"/>
    <property type="evidence" value="ECO:0007669"/>
    <property type="project" value="InterPro"/>
</dbReference>
<name>A0A917M009_9BACT</name>
<evidence type="ECO:0000256" key="1">
    <source>
        <dbReference type="SAM" id="SignalP"/>
    </source>
</evidence>
<evidence type="ECO:0000313" key="5">
    <source>
        <dbReference type="Proteomes" id="UP000647241"/>
    </source>
</evidence>
<feature type="chain" id="PRO_5037158863" description="Secreted protein" evidence="1">
    <location>
        <begin position="39"/>
        <end position="660"/>
    </location>
</feature>
<dbReference type="RefSeq" id="WP_188553037.1">
    <property type="nucleotide sequence ID" value="NZ_BMGT01000001.1"/>
</dbReference>
<evidence type="ECO:0000259" key="3">
    <source>
        <dbReference type="Pfam" id="PF25841"/>
    </source>
</evidence>
<dbReference type="InterPro" id="IPR008928">
    <property type="entry name" value="6-hairpin_glycosidase_sf"/>
</dbReference>
<feature type="signal peptide" evidence="1">
    <location>
        <begin position="1"/>
        <end position="38"/>
    </location>
</feature>
<dbReference type="SUPFAM" id="SSF48208">
    <property type="entry name" value="Six-hairpin glycosidases"/>
    <property type="match status" value="1"/>
</dbReference>
<sequence length="660" mass="72194">MSKYSPNHELTRRDLLRLSTAGATALAANLAFPHLASAAQPPNQSAPNATSANLYAQLLQTWCDGLLVHQETSIQSPSLHGALLCPACALIHGRCGDAVYPLLHMAHTTGNEKYLRSALLVHDWSERQVSRADGSWINDVTLSSWQGITVFHAISLAEALHHHGSILDTATRQRWTDRLARAAKFLDGFITIETGNINYPITASFCFALCAEVLGAPHYLDRARTLAHTALDYFTPNNLLFGEGHPQTGLSPKHCRPVDLGYNVEESLPSLAQYALLANDKAVLDQTISALRTHMEFMLPDGAWDNSWGTRNYKWSWWGSRTSDGCHPAYVLLAAHEPRFLEVAHRNLELMAACTHNGLLYGGPDYFEHGDLPCIHHTFTHAKSLATVLDSAARLEPAPRLSLPREEAYGLKTYPEINTHLAAIGDWRATVTGYDWEYVEDVQPGHGGAAGGGHASGGALSLLYHRDLGPLLTASMTKYQMIEISNQQAFRDSPHMPLTPRIEYAPHETYTSLSDFNATLTATSSPTQIDIDARGQLLTAAHQPVPDSGLDYHLVYNLTESSIQITAEIAPSTISAPSLRFILPVIAGSDETVTQPSPQTIRITKPNGTLIIYTDAPQGFEPVPQQRTFNLVPGFECAPLAITMRAGQPIHIKMEAAAKK</sequence>
<dbReference type="EMBL" id="BMGT01000001">
    <property type="protein sequence ID" value="GGG70269.1"/>
    <property type="molecule type" value="Genomic_DNA"/>
</dbReference>
<protein>
    <recommendedName>
        <fullName evidence="6">Secreted protein</fullName>
    </recommendedName>
</protein>
<proteinExistence type="predicted"/>